<accession>A0A2S7SRS1</accession>
<gene>
    <name evidence="2" type="ORF">CJD36_016855</name>
</gene>
<comment type="caution">
    <text evidence="2">The sequence shown here is derived from an EMBL/GenBank/DDBJ whole genome shotgun (WGS) entry which is preliminary data.</text>
</comment>
<proteinExistence type="predicted"/>
<dbReference type="Pfam" id="PF13020">
    <property type="entry name" value="NOV_C"/>
    <property type="match status" value="1"/>
</dbReference>
<dbReference type="InterPro" id="IPR024975">
    <property type="entry name" value="NOV_C"/>
</dbReference>
<protein>
    <recommendedName>
        <fullName evidence="1">Protein NO VEIN C-terminal domain-containing protein</fullName>
    </recommendedName>
</protein>
<dbReference type="EMBL" id="PPSL01000005">
    <property type="protein sequence ID" value="PQJ09609.1"/>
    <property type="molecule type" value="Genomic_DNA"/>
</dbReference>
<evidence type="ECO:0000313" key="3">
    <source>
        <dbReference type="Proteomes" id="UP000239872"/>
    </source>
</evidence>
<name>A0A2S7SRS1_9BACT</name>
<evidence type="ECO:0000259" key="1">
    <source>
        <dbReference type="Pfam" id="PF13020"/>
    </source>
</evidence>
<keyword evidence="3" id="KW-1185">Reference proteome</keyword>
<sequence>MLHDALDGTLNLMSSTNYYPRRMINTYAGLEPILVRDAFIRLFDEDRDLISRMKIFQQDIRVIHDLHITDDRVPYQDDRAVMVYLALEYPERYYFYKFTMFKDFVEQVAYPYRPKPGSSENILHFLNVCNIVLGEIENDDELINMHLNRLGSTEYPDNHLHILAQDVIYAAVQHLLVPNRGVTLPVNVTVNAGEYVATNIEPSLQGAFINHIQNAERNKRIGDLGELFVMEWEEKRLRGVGVMNPRVTHDSKNIGDGLGYDISSYSDDRLVRYIEVKTTTGNITQPFFITASELKKSQEDTRRFYLYRVYNYNPETKAGEVWIIQGELTQYCVSPSVYEVKLKQVV</sequence>
<organism evidence="2 3">
    <name type="scientific">Flavipsychrobacter stenotrophus</name>
    <dbReference type="NCBI Taxonomy" id="2077091"/>
    <lineage>
        <taxon>Bacteria</taxon>
        <taxon>Pseudomonadati</taxon>
        <taxon>Bacteroidota</taxon>
        <taxon>Chitinophagia</taxon>
        <taxon>Chitinophagales</taxon>
        <taxon>Chitinophagaceae</taxon>
        <taxon>Flavipsychrobacter</taxon>
    </lineage>
</organism>
<reference evidence="2 3" key="1">
    <citation type="submission" date="2018-01" db="EMBL/GenBank/DDBJ databases">
        <title>A novel member of the phylum Bacteroidetes isolated from glacier ice.</title>
        <authorList>
            <person name="Liu Q."/>
            <person name="Xin Y.-H."/>
        </authorList>
    </citation>
    <scope>NUCLEOTIDE SEQUENCE [LARGE SCALE GENOMIC DNA]</scope>
    <source>
        <strain evidence="2 3">RB1R16</strain>
    </source>
</reference>
<evidence type="ECO:0000313" key="2">
    <source>
        <dbReference type="EMBL" id="PQJ09609.1"/>
    </source>
</evidence>
<dbReference type="Proteomes" id="UP000239872">
    <property type="component" value="Unassembled WGS sequence"/>
</dbReference>
<dbReference type="AlphaFoldDB" id="A0A2S7SRS1"/>
<feature type="domain" description="Protein NO VEIN C-terminal" evidence="1">
    <location>
        <begin position="225"/>
        <end position="316"/>
    </location>
</feature>